<keyword evidence="1" id="KW-0472">Membrane</keyword>
<accession>A0A4Q0T5W7</accession>
<proteinExistence type="predicted"/>
<name>A0A4Q0T5W7_9BACT</name>
<comment type="caution">
    <text evidence="2">The sequence shown here is derived from an EMBL/GenBank/DDBJ whole genome shotgun (WGS) entry which is preliminary data.</text>
</comment>
<keyword evidence="1" id="KW-1133">Transmembrane helix</keyword>
<dbReference type="EMBL" id="RDSM01000001">
    <property type="protein sequence ID" value="RXH57016.1"/>
    <property type="molecule type" value="Genomic_DNA"/>
</dbReference>
<protein>
    <recommendedName>
        <fullName evidence="4">Lmo0937 family membrane protein</fullName>
    </recommendedName>
</protein>
<dbReference type="RefSeq" id="WP_128911250.1">
    <property type="nucleotide sequence ID" value="NZ_RDSM01000001.1"/>
</dbReference>
<evidence type="ECO:0000313" key="2">
    <source>
        <dbReference type="EMBL" id="RXH57016.1"/>
    </source>
</evidence>
<reference evidence="3" key="2">
    <citation type="submission" date="2019-02" db="EMBL/GenBank/DDBJ databases">
        <title>Granulicella sibirica sp. nov., a psychrotolerant acidobacterium isolated from an organic soil layer in forested tundra, West Siberia.</title>
        <authorList>
            <person name="Oshkin I.Y."/>
            <person name="Kulichevskaya I.S."/>
            <person name="Rijpstra W.I.C."/>
            <person name="Sinninghe Damste J.S."/>
            <person name="Rakitin A.L."/>
            <person name="Ravin N.V."/>
            <person name="Dedysh S.N."/>
        </authorList>
    </citation>
    <scope>NUCLEOTIDE SEQUENCE [LARGE SCALE GENOMIC DNA]</scope>
    <source>
        <strain evidence="3">AF10</strain>
    </source>
</reference>
<sequence length="49" mass="5564">MLWTITIILFILWILGLVSSYTLGGWIHLLLVLAIIVLIFNLLSGRRAL</sequence>
<dbReference type="AlphaFoldDB" id="A0A4Q0T5W7"/>
<reference evidence="2 3" key="1">
    <citation type="submission" date="2018-11" db="EMBL/GenBank/DDBJ databases">
        <authorList>
            <person name="Mardanov A.V."/>
            <person name="Ravin N.V."/>
            <person name="Dedysh S.N."/>
        </authorList>
    </citation>
    <scope>NUCLEOTIDE SEQUENCE [LARGE SCALE GENOMIC DNA]</scope>
    <source>
        <strain evidence="2 3">AF10</strain>
    </source>
</reference>
<evidence type="ECO:0000256" key="1">
    <source>
        <dbReference type="SAM" id="Phobius"/>
    </source>
</evidence>
<dbReference type="Proteomes" id="UP000289437">
    <property type="component" value="Unassembled WGS sequence"/>
</dbReference>
<dbReference type="NCBIfam" id="NF033488">
    <property type="entry name" value="lmo0937_fam_TM"/>
    <property type="match status" value="1"/>
</dbReference>
<keyword evidence="3" id="KW-1185">Reference proteome</keyword>
<keyword evidence="1" id="KW-0812">Transmembrane</keyword>
<gene>
    <name evidence="2" type="ORF">GRAN_0326</name>
</gene>
<dbReference type="Pfam" id="PF18919">
    <property type="entry name" value="DUF5670"/>
    <property type="match status" value="1"/>
</dbReference>
<evidence type="ECO:0008006" key="4">
    <source>
        <dbReference type="Google" id="ProtNLM"/>
    </source>
</evidence>
<evidence type="ECO:0000313" key="3">
    <source>
        <dbReference type="Proteomes" id="UP000289437"/>
    </source>
</evidence>
<organism evidence="2 3">
    <name type="scientific">Granulicella sibirica</name>
    <dbReference type="NCBI Taxonomy" id="2479048"/>
    <lineage>
        <taxon>Bacteria</taxon>
        <taxon>Pseudomonadati</taxon>
        <taxon>Acidobacteriota</taxon>
        <taxon>Terriglobia</taxon>
        <taxon>Terriglobales</taxon>
        <taxon>Acidobacteriaceae</taxon>
        <taxon>Granulicella</taxon>
    </lineage>
</organism>
<feature type="transmembrane region" description="Helical" evidence="1">
    <location>
        <begin position="26"/>
        <end position="43"/>
    </location>
</feature>
<dbReference type="InterPro" id="IPR043727">
    <property type="entry name" value="Lmo0937-like"/>
</dbReference>